<comment type="caution">
    <text evidence="2">The sequence shown here is derived from an EMBL/GenBank/DDBJ whole genome shotgun (WGS) entry which is preliminary data.</text>
</comment>
<sequence length="201" mass="22425">MRHWLLGAQRMDGSRPSMDFSRSVSTRLRTLPGNQALPRPLTHCAPRCPPIPVLSWLAASSPKPPNPTLICSRLHSEESGRGAVTPAKPSDMLKEWTHFVFSRLVSFVMSLYLMLDGVACLVVLAGDGGWRRGRGCRRLTISNHWGFGRGILTKKKKKGKSRRLCRKFFLDATHLHRELTCLLSFCVEAVVLTWGSEMGSA</sequence>
<evidence type="ECO:0000256" key="1">
    <source>
        <dbReference type="SAM" id="Phobius"/>
    </source>
</evidence>
<gene>
    <name evidence="2" type="ORF">B0T10DRAFT_480820</name>
</gene>
<accession>A0A9P8WD72</accession>
<organism evidence="2 3">
    <name type="scientific">Thelonectria olida</name>
    <dbReference type="NCBI Taxonomy" id="1576542"/>
    <lineage>
        <taxon>Eukaryota</taxon>
        <taxon>Fungi</taxon>
        <taxon>Dikarya</taxon>
        <taxon>Ascomycota</taxon>
        <taxon>Pezizomycotina</taxon>
        <taxon>Sordariomycetes</taxon>
        <taxon>Hypocreomycetidae</taxon>
        <taxon>Hypocreales</taxon>
        <taxon>Nectriaceae</taxon>
        <taxon>Thelonectria</taxon>
    </lineage>
</organism>
<protein>
    <submittedName>
        <fullName evidence="2">Uncharacterized protein</fullName>
    </submittedName>
</protein>
<name>A0A9P8WD72_9HYPO</name>
<evidence type="ECO:0000313" key="2">
    <source>
        <dbReference type="EMBL" id="KAH6894593.1"/>
    </source>
</evidence>
<keyword evidence="1" id="KW-0812">Transmembrane</keyword>
<reference evidence="2 3" key="1">
    <citation type="journal article" date="2021" name="Nat. Commun.">
        <title>Genetic determinants of endophytism in the Arabidopsis root mycobiome.</title>
        <authorList>
            <person name="Mesny F."/>
            <person name="Miyauchi S."/>
            <person name="Thiergart T."/>
            <person name="Pickel B."/>
            <person name="Atanasova L."/>
            <person name="Karlsson M."/>
            <person name="Huettel B."/>
            <person name="Barry K.W."/>
            <person name="Haridas S."/>
            <person name="Chen C."/>
            <person name="Bauer D."/>
            <person name="Andreopoulos W."/>
            <person name="Pangilinan J."/>
            <person name="LaButti K."/>
            <person name="Riley R."/>
            <person name="Lipzen A."/>
            <person name="Clum A."/>
            <person name="Drula E."/>
            <person name="Henrissat B."/>
            <person name="Kohler A."/>
            <person name="Grigoriev I.V."/>
            <person name="Martin F.M."/>
            <person name="Hacquard S."/>
        </authorList>
    </citation>
    <scope>NUCLEOTIDE SEQUENCE [LARGE SCALE GENOMIC DNA]</scope>
    <source>
        <strain evidence="2 3">MPI-CAGE-CH-0241</strain>
    </source>
</reference>
<keyword evidence="1" id="KW-0472">Membrane</keyword>
<feature type="transmembrane region" description="Helical" evidence="1">
    <location>
        <begin position="100"/>
        <end position="124"/>
    </location>
</feature>
<keyword evidence="3" id="KW-1185">Reference proteome</keyword>
<dbReference type="EMBL" id="JAGPYM010000005">
    <property type="protein sequence ID" value="KAH6894593.1"/>
    <property type="molecule type" value="Genomic_DNA"/>
</dbReference>
<dbReference type="AlphaFoldDB" id="A0A9P8WD72"/>
<keyword evidence="1" id="KW-1133">Transmembrane helix</keyword>
<evidence type="ECO:0000313" key="3">
    <source>
        <dbReference type="Proteomes" id="UP000777438"/>
    </source>
</evidence>
<dbReference type="Proteomes" id="UP000777438">
    <property type="component" value="Unassembled WGS sequence"/>
</dbReference>
<proteinExistence type="predicted"/>